<dbReference type="PIR" id="H75329">
    <property type="entry name" value="H75329"/>
</dbReference>
<dbReference type="PaxDb" id="243230-DR_1981"/>
<dbReference type="PATRIC" id="fig|243230.17.peg.2202"/>
<dbReference type="Pfam" id="PF01966">
    <property type="entry name" value="HD"/>
    <property type="match status" value="1"/>
</dbReference>
<dbReference type="EnsemblBacteria" id="AAF11533">
    <property type="protein sequence ID" value="AAF11533"/>
    <property type="gene ID" value="DR_1981"/>
</dbReference>
<protein>
    <recommendedName>
        <fullName evidence="1">HD domain-containing protein</fullName>
    </recommendedName>
</protein>
<dbReference type="eggNOG" id="ENOG5031WG7">
    <property type="taxonomic scope" value="Bacteria"/>
</dbReference>
<name>Q9RSY8_DEIRA</name>
<reference evidence="2 3" key="1">
    <citation type="journal article" date="1999" name="Science">
        <title>Genome sequence of the radioresistant bacterium Deinococcus radiodurans R1.</title>
        <authorList>
            <person name="White O."/>
            <person name="Eisen J.A."/>
            <person name="Heidelberg J.F."/>
            <person name="Hickey E.K."/>
            <person name="Peterson J.D."/>
            <person name="Dodson R.J."/>
            <person name="Haft D.H."/>
            <person name="Gwinn M.L."/>
            <person name="Nelson W.C."/>
            <person name="Richardson D.L."/>
            <person name="Moffat K.S."/>
            <person name="Qin H."/>
            <person name="Jiang L."/>
            <person name="Pamphile W."/>
            <person name="Crosby M."/>
            <person name="Shen M."/>
            <person name="Vamathevan J.J."/>
            <person name="Lam P."/>
            <person name="McDonald L."/>
            <person name="Utterback T."/>
            <person name="Zalewski C."/>
            <person name="Makarova K.S."/>
            <person name="Aravind L."/>
            <person name="Daly M.J."/>
            <person name="Minton K.W."/>
            <person name="Fleischmann R.D."/>
            <person name="Ketchum K.A."/>
            <person name="Nelson K.E."/>
            <person name="Salzberg S."/>
            <person name="Smith H.O."/>
            <person name="Venter J.C."/>
            <person name="Fraser C.M."/>
        </authorList>
    </citation>
    <scope>NUCLEOTIDE SEQUENCE [LARGE SCALE GENOMIC DNA]</scope>
    <source>
        <strain evidence="3">ATCC 13939 / DSM 20539 / JCM 16871 / LMG 4051 / NBRC 15346 / NCIMB 9279 / R1 / VKM B-1422</strain>
    </source>
</reference>
<dbReference type="Gene3D" id="1.10.3210.10">
    <property type="entry name" value="Hypothetical protein af1432"/>
    <property type="match status" value="1"/>
</dbReference>
<sequence length="184" mass="20312">MRARSAAGGTMTVMLRLSLPDRLRRKLGGYVGKVRRLSRSLRADAAHPDDRWAEQFLNPGERLVYRSMDPRDREHACRVTRHLLGDHPLASPELIAASLLHDCGKSVRPYHVAERVLVGLIPHRLSILLPPAGALGIRAAHPELGAELLAYAGARPRVAQLVARHHASVGDPEAALLHHYDELE</sequence>
<dbReference type="SUPFAM" id="SSF109604">
    <property type="entry name" value="HD-domain/PDEase-like"/>
    <property type="match status" value="1"/>
</dbReference>
<dbReference type="HOGENOM" id="CLU_124473_1_0_0"/>
<feature type="domain" description="HD" evidence="1">
    <location>
        <begin position="74"/>
        <end position="181"/>
    </location>
</feature>
<evidence type="ECO:0000259" key="1">
    <source>
        <dbReference type="Pfam" id="PF01966"/>
    </source>
</evidence>
<dbReference type="OrthoDB" id="68032at2"/>
<organism evidence="2 3">
    <name type="scientific">Deinococcus radiodurans (strain ATCC 13939 / DSM 20539 / JCM 16871 / CCUG 27074 / LMG 4051 / NBRC 15346 / NCIMB 9279 / VKM B-1422 / R1)</name>
    <dbReference type="NCBI Taxonomy" id="243230"/>
    <lineage>
        <taxon>Bacteria</taxon>
        <taxon>Thermotogati</taxon>
        <taxon>Deinococcota</taxon>
        <taxon>Deinococci</taxon>
        <taxon>Deinococcales</taxon>
        <taxon>Deinococcaceae</taxon>
        <taxon>Deinococcus</taxon>
    </lineage>
</organism>
<dbReference type="Proteomes" id="UP000002524">
    <property type="component" value="Chromosome 1"/>
</dbReference>
<proteinExistence type="predicted"/>
<dbReference type="InParanoid" id="Q9RSY8"/>
<accession>Q9RSY8</accession>
<dbReference type="EMBL" id="AE000513">
    <property type="protein sequence ID" value="AAF11533.1"/>
    <property type="molecule type" value="Genomic_DNA"/>
</dbReference>
<gene>
    <name evidence="2" type="ordered locus">DR_1981</name>
</gene>
<evidence type="ECO:0000313" key="3">
    <source>
        <dbReference type="Proteomes" id="UP000002524"/>
    </source>
</evidence>
<dbReference type="KEGG" id="dra:DR_1981"/>
<evidence type="ECO:0000313" key="2">
    <source>
        <dbReference type="EMBL" id="AAF11533.1"/>
    </source>
</evidence>
<keyword evidence="3" id="KW-1185">Reference proteome</keyword>
<dbReference type="AlphaFoldDB" id="Q9RSY8"/>
<dbReference type="InterPro" id="IPR006674">
    <property type="entry name" value="HD_domain"/>
</dbReference>